<evidence type="ECO:0000256" key="4">
    <source>
        <dbReference type="ARBA" id="ARBA00023316"/>
    </source>
</evidence>
<dbReference type="InterPro" id="IPR002502">
    <property type="entry name" value="Amidase_domain"/>
</dbReference>
<dbReference type="HOGENOM" id="CLU_071791_0_0_9"/>
<evidence type="ECO:0000256" key="6">
    <source>
        <dbReference type="ARBA" id="ARBA00032390"/>
    </source>
</evidence>
<evidence type="ECO:0000256" key="1">
    <source>
        <dbReference type="ARBA" id="ARBA00001561"/>
    </source>
</evidence>
<evidence type="ECO:0000259" key="7">
    <source>
        <dbReference type="PROSITE" id="PS51724"/>
    </source>
</evidence>
<keyword evidence="4" id="KW-0961">Cell wall biogenesis/degradation</keyword>
<dbReference type="GO" id="GO:0009254">
    <property type="term" value="P:peptidoglycan turnover"/>
    <property type="evidence" value="ECO:0007669"/>
    <property type="project" value="TreeGrafter"/>
</dbReference>
<dbReference type="GO" id="GO:0009253">
    <property type="term" value="P:peptidoglycan catabolic process"/>
    <property type="evidence" value="ECO:0007669"/>
    <property type="project" value="InterPro"/>
</dbReference>
<keyword evidence="9" id="KW-1185">Reference proteome</keyword>
<evidence type="ECO:0000256" key="2">
    <source>
        <dbReference type="ARBA" id="ARBA00011901"/>
    </source>
</evidence>
<dbReference type="InterPro" id="IPR036505">
    <property type="entry name" value="Amidase/PGRP_sf"/>
</dbReference>
<dbReference type="KEGG" id="bse:Bsel_0806"/>
<dbReference type="PANTHER" id="PTHR30417:SF1">
    <property type="entry name" value="N-ACETYLMURAMOYL-L-ALANINE AMIDASE AMID"/>
    <property type="match status" value="1"/>
</dbReference>
<dbReference type="STRING" id="439292.Bsel_0806"/>
<dbReference type="PROSITE" id="PS51724">
    <property type="entry name" value="SPOR"/>
    <property type="match status" value="1"/>
</dbReference>
<dbReference type="InterPro" id="IPR036680">
    <property type="entry name" value="SPOR-like_sf"/>
</dbReference>
<dbReference type="eggNOG" id="COG5632">
    <property type="taxonomic scope" value="Bacteria"/>
</dbReference>
<dbReference type="SMART" id="SM00644">
    <property type="entry name" value="Ami_2"/>
    <property type="match status" value="1"/>
</dbReference>
<organism evidence="8 9">
    <name type="scientific">Bacillus selenitireducens (strain ATCC 700615 / DSM 15326 / MLS10)</name>
    <dbReference type="NCBI Taxonomy" id="439292"/>
    <lineage>
        <taxon>Bacteria</taxon>
        <taxon>Bacillati</taxon>
        <taxon>Bacillota</taxon>
        <taxon>Bacilli</taxon>
        <taxon>Bacillales</taxon>
        <taxon>Bacillaceae</taxon>
        <taxon>Salisediminibacterium</taxon>
    </lineage>
</organism>
<dbReference type="AlphaFoldDB" id="D6XZG1"/>
<dbReference type="GO" id="GO:0008745">
    <property type="term" value="F:N-acetylmuramoyl-L-alanine amidase activity"/>
    <property type="evidence" value="ECO:0007669"/>
    <property type="project" value="UniProtKB-EC"/>
</dbReference>
<dbReference type="InterPro" id="IPR007730">
    <property type="entry name" value="SPOR-like_dom"/>
</dbReference>
<sequence>MTMKLNTRFMTRNDCYQAGRKITPKGIMIHSTATPGVMAGDWFNRWNKSFRAGEIGRQVCVHAFLDDTEVWQYLPWNHRGWHAGGDANNTHIGIEICEPGGFSYRNGFQMQGYNVSAQAPYFRRAWQNAVDLSVMLCKQYGLTEKDIIDHTEGNRRGIASNHADVGHWFPKHGESIASFRSAVGRALRGGGSTVNRSTFEVGDVVEIKASASRYYPGGPTIPGWVKTDSYHKITQVQSQGRPYVKGGKTCVLLGRKVDKRNGRDTTGILTWIDRDLIEHVDPAKLGEPPEQKAPTQPTTDKLYRVQVGAFSEKRNAEAFLRKVKEAGFDGFIRKD</sequence>
<evidence type="ECO:0000256" key="3">
    <source>
        <dbReference type="ARBA" id="ARBA00022801"/>
    </source>
</evidence>
<dbReference type="Pfam" id="PF05036">
    <property type="entry name" value="SPOR"/>
    <property type="match status" value="1"/>
</dbReference>
<dbReference type="InterPro" id="IPR051206">
    <property type="entry name" value="NAMLAA_amidase_2"/>
</dbReference>
<feature type="domain" description="SPOR" evidence="7">
    <location>
        <begin position="297"/>
        <end position="335"/>
    </location>
</feature>
<keyword evidence="3" id="KW-0378">Hydrolase</keyword>
<accession>D6XZG1</accession>
<reference evidence="8" key="1">
    <citation type="submission" date="2009-10" db="EMBL/GenBank/DDBJ databases">
        <title>Complete sequence of Bacillus selenitireducens MLS10.</title>
        <authorList>
            <consortium name="US DOE Joint Genome Institute"/>
            <person name="Lucas S."/>
            <person name="Copeland A."/>
            <person name="Lapidus A."/>
            <person name="Glavina del Rio T."/>
            <person name="Dalin E."/>
            <person name="Tice H."/>
            <person name="Bruce D."/>
            <person name="Goodwin L."/>
            <person name="Pitluck S."/>
            <person name="Sims D."/>
            <person name="Brettin T."/>
            <person name="Detter J.C."/>
            <person name="Han C."/>
            <person name="Larimer F."/>
            <person name="Land M."/>
            <person name="Hauser L."/>
            <person name="Kyrpides N."/>
            <person name="Ovchinnikova G."/>
            <person name="Stolz J."/>
        </authorList>
    </citation>
    <scope>NUCLEOTIDE SEQUENCE [LARGE SCALE GENOMIC DNA]</scope>
    <source>
        <strain evidence="8">MLS10</strain>
    </source>
</reference>
<comment type="catalytic activity">
    <reaction evidence="1">
        <text>Hydrolyzes the link between N-acetylmuramoyl residues and L-amino acid residues in certain cell-wall glycopeptides.</text>
        <dbReference type="EC" id="3.5.1.28"/>
    </reaction>
</comment>
<dbReference type="EC" id="3.5.1.28" evidence="2"/>
<dbReference type="Gene3D" id="3.30.70.1070">
    <property type="entry name" value="Sporulation related repeat"/>
    <property type="match status" value="1"/>
</dbReference>
<dbReference type="GO" id="GO:0071555">
    <property type="term" value="P:cell wall organization"/>
    <property type="evidence" value="ECO:0007669"/>
    <property type="project" value="UniProtKB-KW"/>
</dbReference>
<dbReference type="Pfam" id="PF01510">
    <property type="entry name" value="Amidase_2"/>
    <property type="match status" value="1"/>
</dbReference>
<dbReference type="PANTHER" id="PTHR30417">
    <property type="entry name" value="N-ACETYLMURAMOYL-L-ALANINE AMIDASE AMID"/>
    <property type="match status" value="1"/>
</dbReference>
<proteinExistence type="predicted"/>
<dbReference type="Gene3D" id="3.40.80.10">
    <property type="entry name" value="Peptidoglycan recognition protein-like"/>
    <property type="match status" value="1"/>
</dbReference>
<dbReference type="GO" id="GO:0042834">
    <property type="term" value="F:peptidoglycan binding"/>
    <property type="evidence" value="ECO:0007669"/>
    <property type="project" value="InterPro"/>
</dbReference>
<dbReference type="SUPFAM" id="SSF55846">
    <property type="entry name" value="N-acetylmuramoyl-L-alanine amidase-like"/>
    <property type="match status" value="1"/>
</dbReference>
<evidence type="ECO:0000313" key="9">
    <source>
        <dbReference type="Proteomes" id="UP000000271"/>
    </source>
</evidence>
<gene>
    <name evidence="8" type="ordered locus">Bsel_0806</name>
</gene>
<protein>
    <recommendedName>
        <fullName evidence="2">N-acetylmuramoyl-L-alanine amidase</fullName>
        <ecNumber evidence="2">3.5.1.28</ecNumber>
    </recommendedName>
    <alternativeName>
        <fullName evidence="6">Autolysin</fullName>
    </alternativeName>
    <alternativeName>
        <fullName evidence="5">Cell wall hydrolase</fullName>
    </alternativeName>
</protein>
<evidence type="ECO:0000313" key="8">
    <source>
        <dbReference type="EMBL" id="ADH98335.1"/>
    </source>
</evidence>
<dbReference type="CDD" id="cd06583">
    <property type="entry name" value="PGRP"/>
    <property type="match status" value="1"/>
</dbReference>
<evidence type="ECO:0000256" key="5">
    <source>
        <dbReference type="ARBA" id="ARBA00030881"/>
    </source>
</evidence>
<dbReference type="SUPFAM" id="SSF110997">
    <property type="entry name" value="Sporulation related repeat"/>
    <property type="match status" value="1"/>
</dbReference>
<dbReference type="EMBL" id="CP001791">
    <property type="protein sequence ID" value="ADH98335.1"/>
    <property type="molecule type" value="Genomic_DNA"/>
</dbReference>
<name>D6XZG1_BACIE</name>
<dbReference type="Proteomes" id="UP000000271">
    <property type="component" value="Chromosome"/>
</dbReference>